<proteinExistence type="predicted"/>
<evidence type="ECO:0000313" key="5">
    <source>
        <dbReference type="Proteomes" id="UP001652626"/>
    </source>
</evidence>
<organism evidence="5 6">
    <name type="scientific">Vanessa tameamea</name>
    <name type="common">Kamehameha butterfly</name>
    <dbReference type="NCBI Taxonomy" id="334116"/>
    <lineage>
        <taxon>Eukaryota</taxon>
        <taxon>Metazoa</taxon>
        <taxon>Ecdysozoa</taxon>
        <taxon>Arthropoda</taxon>
        <taxon>Hexapoda</taxon>
        <taxon>Insecta</taxon>
        <taxon>Pterygota</taxon>
        <taxon>Neoptera</taxon>
        <taxon>Endopterygota</taxon>
        <taxon>Lepidoptera</taxon>
        <taxon>Glossata</taxon>
        <taxon>Ditrysia</taxon>
        <taxon>Papilionoidea</taxon>
        <taxon>Nymphalidae</taxon>
        <taxon>Nymphalinae</taxon>
        <taxon>Vanessa</taxon>
    </lineage>
</organism>
<dbReference type="InterPro" id="IPR015943">
    <property type="entry name" value="WD40/YVTN_repeat-like_dom_sf"/>
</dbReference>
<feature type="domain" description="RING-type" evidence="4">
    <location>
        <begin position="962"/>
        <end position="1006"/>
    </location>
</feature>
<evidence type="ECO:0000256" key="1">
    <source>
        <dbReference type="ARBA" id="ARBA00022771"/>
    </source>
</evidence>
<accession>A0A8B8I439</accession>
<dbReference type="InterPro" id="IPR001841">
    <property type="entry name" value="Znf_RING"/>
</dbReference>
<evidence type="ECO:0000313" key="6">
    <source>
        <dbReference type="RefSeq" id="XP_026491839.2"/>
    </source>
</evidence>
<sequence>MSLFNIPPYMLQELPDVTEIVNYPIKNIQRIKYTSFDVSKSLIAFGATSGGIYVFNRWPCEFIQLIPSKDGPITRLAISSDERHIGFANGKGVVTVTECEQSLSGNFSTTSSKEHQGNEVTAMTWSRNMLFTGDDIGKVSILQLQNFIAKRMFQSSTQIIMSLDSRICQLEAKECMLLVSTLSRCYICNTIQEQYRQIGQKLRDGEFGACFANIEKPLTNGVTENATEEFTEVKKFNIVDEDVRFVVGEEFANTVIYCARPSSRLWEATVDGMVRRTHQFKQVLAKQPMTFVSNESYENENFIVKNAQDIVNEQSVNFTKIYSFNGAIFAYSKNSLYFLNIQDVGNTVWFDAYNNINECRIYNELLYIWLSNGSLISLRFMKLDKFLVKCYADSKFRLCADLCALFKEYLLSSDLSPKLHILSGLRDKIENNDTLKTLDSVIGKFDTLKSSDATQMKSGIYVVDNTYHTQSLLHDNVQARNTDDNKFGPLPPEALQTLKGISVTVSDKLNSSKKMLREKWEDFEDKMKHLSIDKNDPTPEKEINENDNFPKWIPRDDFTIDDVPVVLENDIIFRESSQSTVEVDNDHLERDKMCKMLYQYSRLSLVNRESETNLNSIIDNYAHDINEIYNLMLLLEKYCMSIEAVEESKFVPNNIFLSYLEKSVNKYDLLNTIIKDEVLYKYFVDSCIAVNIKTQKRSNIGCECGFPLPYIRTSQMPVFSELIDEFIEQQWSSQTQEQCYEVCKRMPYLWRKILYLRRNEDLINVLRILLQMLDESLLHSFLPQFTFETWERAIQLYATLYANICLNCNKKFEHISVKDMLSWDNLGSMIIKSVGGKNAIKLMQRHANLIEKGALTMKFYHSCLLVVLYGKYDGTVTIPMVDTVYSSYDFKDSRNEIHKILLNASDGTIKNTALPLTVAATSPNWGLKKIYEKLSPSELDNSENSILNDILMALTMADVTDCTLCGLPLRNEVLIEDGGLWVFKCGHIFHGACLNLNKIKLCPSCTLQ</sequence>
<keyword evidence="1 3" id="KW-0863">Zinc-finger</keyword>
<dbReference type="GeneID" id="113397637"/>
<reference evidence="6" key="1">
    <citation type="submission" date="2025-08" db="UniProtKB">
        <authorList>
            <consortium name="RefSeq"/>
        </authorList>
    </citation>
    <scope>IDENTIFICATION</scope>
    <source>
        <tissue evidence="6">Whole body</tissue>
    </source>
</reference>
<dbReference type="GO" id="GO:0048066">
    <property type="term" value="P:developmental pigmentation"/>
    <property type="evidence" value="ECO:0007669"/>
    <property type="project" value="TreeGrafter"/>
</dbReference>
<dbReference type="SUPFAM" id="SSF57850">
    <property type="entry name" value="RING/U-box"/>
    <property type="match status" value="1"/>
</dbReference>
<dbReference type="OMA" id="WARCFEQ"/>
<dbReference type="InterPro" id="IPR036322">
    <property type="entry name" value="WD40_repeat_dom_sf"/>
</dbReference>
<keyword evidence="2" id="KW-0862">Zinc</keyword>
<dbReference type="PANTHER" id="PTHR23287">
    <property type="entry name" value="RUBY-EYE2-LIKE PROTEIN"/>
    <property type="match status" value="1"/>
</dbReference>
<dbReference type="PROSITE" id="PS50089">
    <property type="entry name" value="ZF_RING_2"/>
    <property type="match status" value="1"/>
</dbReference>
<evidence type="ECO:0000259" key="4">
    <source>
        <dbReference type="PROSITE" id="PS50089"/>
    </source>
</evidence>
<dbReference type="GO" id="GO:0005737">
    <property type="term" value="C:cytoplasm"/>
    <property type="evidence" value="ECO:0007669"/>
    <property type="project" value="TreeGrafter"/>
</dbReference>
<dbReference type="Gene3D" id="2.130.10.10">
    <property type="entry name" value="YVTN repeat-like/Quinoprotein amine dehydrogenase"/>
    <property type="match status" value="1"/>
</dbReference>
<dbReference type="OrthoDB" id="19493at2759"/>
<evidence type="ECO:0000256" key="3">
    <source>
        <dbReference type="PROSITE-ProRule" id="PRU00175"/>
    </source>
</evidence>
<dbReference type="RefSeq" id="XP_026491839.2">
    <property type="nucleotide sequence ID" value="XM_026636054.2"/>
</dbReference>
<protein>
    <submittedName>
        <fullName evidence="6">BLOC-2 complex member HPS5 homolog</fullName>
    </submittedName>
</protein>
<dbReference type="Proteomes" id="UP001652626">
    <property type="component" value="Chromosome 22"/>
</dbReference>
<dbReference type="PANTHER" id="PTHR23287:SF18">
    <property type="entry name" value="BLOC-2 COMPLEX MEMBER HPS5"/>
    <property type="match status" value="1"/>
</dbReference>
<dbReference type="Pfam" id="PF23756">
    <property type="entry name" value="Beta-prop_HPS5"/>
    <property type="match status" value="1"/>
</dbReference>
<dbReference type="AlphaFoldDB" id="A0A8B8I439"/>
<dbReference type="GO" id="GO:0008270">
    <property type="term" value="F:zinc ion binding"/>
    <property type="evidence" value="ECO:0007669"/>
    <property type="project" value="UniProtKB-KW"/>
</dbReference>
<dbReference type="Pfam" id="PF23757">
    <property type="entry name" value="TPR_HPS5_insect"/>
    <property type="match status" value="1"/>
</dbReference>
<keyword evidence="1 3" id="KW-0479">Metal-binding</keyword>
<dbReference type="SUPFAM" id="SSF50978">
    <property type="entry name" value="WD40 repeat-like"/>
    <property type="match status" value="1"/>
</dbReference>
<keyword evidence="5" id="KW-1185">Reference proteome</keyword>
<name>A0A8B8I439_VANTA</name>
<evidence type="ECO:0000256" key="2">
    <source>
        <dbReference type="ARBA" id="ARBA00022833"/>
    </source>
</evidence>
<dbReference type="InterPro" id="IPR056446">
    <property type="entry name" value="TPR_HPS5_insects"/>
</dbReference>
<gene>
    <name evidence="6" type="primary">P</name>
</gene>
<dbReference type="InterPro" id="IPR056499">
    <property type="entry name" value="Beta-prop_HPS5-like"/>
</dbReference>